<dbReference type="RefSeq" id="WP_332863593.1">
    <property type="nucleotide sequence ID" value="NZ_JBAFSM010000004.1"/>
</dbReference>
<sequence length="114" mass="12037">MQKIKIFVIIAVVGIVLAAIGGFLLTAGKTIGQSLFGRGFAEGQLKDYVASVLRQDINGVTCQSVDTDGNGYVSCDFTTATAPNQVQTIECAAWGLDGFLNRGCKKRLPGLPAR</sequence>
<comment type="caution">
    <text evidence="2">The sequence shown here is derived from an EMBL/GenBank/DDBJ whole genome shotgun (WGS) entry which is preliminary data.</text>
</comment>
<dbReference type="AlphaFoldDB" id="A0AAW9QEE6"/>
<accession>A0AAW9QEE6</accession>
<gene>
    <name evidence="2" type="ORF">V0288_03330</name>
</gene>
<keyword evidence="1" id="KW-0472">Membrane</keyword>
<reference evidence="2 3" key="1">
    <citation type="submission" date="2024-01" db="EMBL/GenBank/DDBJ databases">
        <title>Genomic insights into the taxonomy and metabolism of the cyanobacterium Pannus brasiliensis CCIBt3594.</title>
        <authorList>
            <person name="Machado M."/>
            <person name="Botero N.B."/>
            <person name="Andreote A.P.D."/>
            <person name="Feitosa A.M.T."/>
            <person name="Popin R."/>
            <person name="Sivonen K."/>
            <person name="Fiore M.F."/>
        </authorList>
    </citation>
    <scope>NUCLEOTIDE SEQUENCE [LARGE SCALE GENOMIC DNA]</scope>
    <source>
        <strain evidence="2 3">CCIBt3594</strain>
    </source>
</reference>
<evidence type="ECO:0000256" key="1">
    <source>
        <dbReference type="SAM" id="Phobius"/>
    </source>
</evidence>
<dbReference type="EMBL" id="JBAFSM010000004">
    <property type="protein sequence ID" value="MEG3436140.1"/>
    <property type="molecule type" value="Genomic_DNA"/>
</dbReference>
<proteinExistence type="predicted"/>
<evidence type="ECO:0000313" key="2">
    <source>
        <dbReference type="EMBL" id="MEG3436140.1"/>
    </source>
</evidence>
<dbReference type="Proteomes" id="UP001328733">
    <property type="component" value="Unassembled WGS sequence"/>
</dbReference>
<keyword evidence="3" id="KW-1185">Reference proteome</keyword>
<organism evidence="2 3">
    <name type="scientific">Pannus brasiliensis CCIBt3594</name>
    <dbReference type="NCBI Taxonomy" id="1427578"/>
    <lineage>
        <taxon>Bacteria</taxon>
        <taxon>Bacillati</taxon>
        <taxon>Cyanobacteriota</taxon>
        <taxon>Cyanophyceae</taxon>
        <taxon>Oscillatoriophycideae</taxon>
        <taxon>Chroococcales</taxon>
        <taxon>Microcystaceae</taxon>
        <taxon>Pannus</taxon>
    </lineage>
</organism>
<keyword evidence="1" id="KW-1133">Transmembrane helix</keyword>
<protein>
    <submittedName>
        <fullName evidence="2">Uncharacterized protein</fullName>
    </submittedName>
</protein>
<keyword evidence="1" id="KW-0812">Transmembrane</keyword>
<name>A0AAW9QEE6_9CHRO</name>
<evidence type="ECO:0000313" key="3">
    <source>
        <dbReference type="Proteomes" id="UP001328733"/>
    </source>
</evidence>
<feature type="transmembrane region" description="Helical" evidence="1">
    <location>
        <begin position="6"/>
        <end position="28"/>
    </location>
</feature>